<evidence type="ECO:0000313" key="5">
    <source>
        <dbReference type="EMBL" id="ADL08292.1"/>
    </source>
</evidence>
<gene>
    <name evidence="5" type="ordered locus">Toce_1548</name>
</gene>
<dbReference type="OrthoDB" id="9804734at2"/>
<sequence>MVNYARYAQLCPIIYGRGTATLLGEEVKKLGCTKVMVVSGKHVAKSEIYEKCKKSLLDAGIKLVEFNEVIPEPPDYIVNRGGEVARAEKVDGIVAIGGGSAMDAAKAINILINNPPPINQYFGNPFYKPGVPVVMVVTTAGTGSESTNVAVITDTVNNVKNSVLGAASLGILDPEATITVPPEATVHTGMDAFAHAAEAITAKVPNPKSELLASDAIRRIMKYLPVAVKDGANIEARGNLLLASNFAGIAFNDALVHLGHAIAHSIGAKFHVTHGVACALALPEVMKYAAGIDASKVKVVGEAMGISFTGSESDEEIGEIVAEAIRKFIRELKVKSIRQLGISKEDLIDTVDMIFKDPCYNFVPRELNKQEVVDILNNMYENY</sequence>
<dbReference type="CDD" id="cd14863">
    <property type="entry name" value="Fe-ADH-like"/>
    <property type="match status" value="1"/>
</dbReference>
<dbReference type="GO" id="GO:0004022">
    <property type="term" value="F:alcohol dehydrogenase (NAD+) activity"/>
    <property type="evidence" value="ECO:0007669"/>
    <property type="project" value="TreeGrafter"/>
</dbReference>
<evidence type="ECO:0000313" key="6">
    <source>
        <dbReference type="Proteomes" id="UP000000272"/>
    </source>
</evidence>
<name>D9RY68_THEOJ</name>
<feature type="domain" description="Fe-containing alcohol dehydrogenase-like C-terminal" evidence="4">
    <location>
        <begin position="185"/>
        <end position="379"/>
    </location>
</feature>
<dbReference type="KEGG" id="toc:Toce_1548"/>
<evidence type="ECO:0000259" key="3">
    <source>
        <dbReference type="Pfam" id="PF00465"/>
    </source>
</evidence>
<dbReference type="InterPro" id="IPR056798">
    <property type="entry name" value="ADH_Fe_C"/>
</dbReference>
<feature type="domain" description="Alcohol dehydrogenase iron-type/glycerol dehydrogenase GldA" evidence="3">
    <location>
        <begin position="13"/>
        <end position="165"/>
    </location>
</feature>
<dbReference type="eggNOG" id="COG1454">
    <property type="taxonomic scope" value="Bacteria"/>
</dbReference>
<dbReference type="STRING" id="555079.Toce_1548"/>
<dbReference type="Pfam" id="PF00465">
    <property type="entry name" value="Fe-ADH"/>
    <property type="match status" value="1"/>
</dbReference>
<dbReference type="FunFam" id="3.40.50.1970:FF:000003">
    <property type="entry name" value="Alcohol dehydrogenase, iron-containing"/>
    <property type="match status" value="1"/>
</dbReference>
<evidence type="ECO:0000259" key="4">
    <source>
        <dbReference type="Pfam" id="PF25137"/>
    </source>
</evidence>
<dbReference type="InterPro" id="IPR039697">
    <property type="entry name" value="Alcohol_dehydrogenase_Fe"/>
</dbReference>
<dbReference type="HOGENOM" id="CLU_007207_0_0_9"/>
<dbReference type="Proteomes" id="UP000000272">
    <property type="component" value="Chromosome"/>
</dbReference>
<dbReference type="Gene3D" id="3.40.50.1970">
    <property type="match status" value="1"/>
</dbReference>
<reference evidence="5 6" key="1">
    <citation type="journal article" date="2010" name="Stand. Genomic Sci.">
        <title>Complete genome sequence of Thermosediminibacter oceani type strain (JW/IW-1228P).</title>
        <authorList>
            <person name="Pitluck S."/>
            <person name="Yasawong M."/>
            <person name="Munk C."/>
            <person name="Nolan M."/>
            <person name="Lapidus A."/>
            <person name="Lucas S."/>
            <person name="Glavina Del Rio T."/>
            <person name="Tice H."/>
            <person name="Cheng J.F."/>
            <person name="Bruce D."/>
            <person name="Detter C."/>
            <person name="Tapia R."/>
            <person name="Han C."/>
            <person name="Goodwin L."/>
            <person name="Liolios K."/>
            <person name="Ivanova N."/>
            <person name="Mavromatis K."/>
            <person name="Mikhailova N."/>
            <person name="Pati A."/>
            <person name="Chen A."/>
            <person name="Palaniappan K."/>
            <person name="Land M."/>
            <person name="Hauser L."/>
            <person name="Chang Y.J."/>
            <person name="Jeffries C.D."/>
            <person name="Rohde M."/>
            <person name="Spring S."/>
            <person name="Sikorski J."/>
            <person name="Goker M."/>
            <person name="Woyke T."/>
            <person name="Bristow J."/>
            <person name="Eisen J.A."/>
            <person name="Markowitz V."/>
            <person name="Hugenholtz P."/>
            <person name="Kyrpides N.C."/>
            <person name="Klenk H.P."/>
        </authorList>
    </citation>
    <scope>NUCLEOTIDE SEQUENCE [LARGE SCALE GENOMIC DNA]</scope>
    <source>
        <strain evidence="6">ATCC BAA-1034 / DSM 16646 / JW/IW-1228P</strain>
    </source>
</reference>
<accession>D9RY68</accession>
<dbReference type="InterPro" id="IPR001670">
    <property type="entry name" value="ADH_Fe/GldA"/>
</dbReference>
<protein>
    <submittedName>
        <fullName evidence="5">Iron-containing alcohol dehydrogenase</fullName>
    </submittedName>
</protein>
<comment type="similarity">
    <text evidence="1">Belongs to the iron-containing alcohol dehydrogenase family.</text>
</comment>
<dbReference type="AlphaFoldDB" id="D9RY68"/>
<organism evidence="5 6">
    <name type="scientific">Thermosediminibacter oceani (strain ATCC BAA-1034 / DSM 16646 / JW/IW-1228P)</name>
    <dbReference type="NCBI Taxonomy" id="555079"/>
    <lineage>
        <taxon>Bacteria</taxon>
        <taxon>Bacillati</taxon>
        <taxon>Bacillota</taxon>
        <taxon>Clostridia</taxon>
        <taxon>Thermosediminibacterales</taxon>
        <taxon>Thermosediminibacteraceae</taxon>
        <taxon>Thermosediminibacter</taxon>
    </lineage>
</organism>
<dbReference type="GO" id="GO:0046872">
    <property type="term" value="F:metal ion binding"/>
    <property type="evidence" value="ECO:0007669"/>
    <property type="project" value="InterPro"/>
</dbReference>
<dbReference type="PANTHER" id="PTHR11496:SF102">
    <property type="entry name" value="ALCOHOL DEHYDROGENASE 4"/>
    <property type="match status" value="1"/>
</dbReference>
<evidence type="ECO:0000256" key="1">
    <source>
        <dbReference type="ARBA" id="ARBA00007358"/>
    </source>
</evidence>
<keyword evidence="2" id="KW-0560">Oxidoreductase</keyword>
<dbReference type="PANTHER" id="PTHR11496">
    <property type="entry name" value="ALCOHOL DEHYDROGENASE"/>
    <property type="match status" value="1"/>
</dbReference>
<dbReference type="SUPFAM" id="SSF56796">
    <property type="entry name" value="Dehydroquinate synthase-like"/>
    <property type="match status" value="1"/>
</dbReference>
<dbReference type="EMBL" id="CP002131">
    <property type="protein sequence ID" value="ADL08292.1"/>
    <property type="molecule type" value="Genomic_DNA"/>
</dbReference>
<evidence type="ECO:0000256" key="2">
    <source>
        <dbReference type="ARBA" id="ARBA00023002"/>
    </source>
</evidence>
<dbReference type="Pfam" id="PF25137">
    <property type="entry name" value="ADH_Fe_C"/>
    <property type="match status" value="1"/>
</dbReference>
<keyword evidence="6" id="KW-1185">Reference proteome</keyword>
<proteinExistence type="inferred from homology"/>
<dbReference type="Gene3D" id="1.20.1090.10">
    <property type="entry name" value="Dehydroquinate synthase-like - alpha domain"/>
    <property type="match status" value="1"/>
</dbReference>
<dbReference type="RefSeq" id="WP_013276320.1">
    <property type="nucleotide sequence ID" value="NC_014377.1"/>
</dbReference>